<organism evidence="4 5">
    <name type="scientific">Actinocrinis puniceicyclus</name>
    <dbReference type="NCBI Taxonomy" id="977794"/>
    <lineage>
        <taxon>Bacteria</taxon>
        <taxon>Bacillati</taxon>
        <taxon>Actinomycetota</taxon>
        <taxon>Actinomycetes</taxon>
        <taxon>Catenulisporales</taxon>
        <taxon>Actinospicaceae</taxon>
        <taxon>Actinocrinis</taxon>
    </lineage>
</organism>
<dbReference type="Pfam" id="PF02861">
    <property type="entry name" value="Clp_N"/>
    <property type="match status" value="2"/>
</dbReference>
<sequence>MFERFTEGARQVVVLAQDEARKLCHHYIGTEHLLLGLLVEGRGPAAQVLDERGLRAADLRRRILLIVGGEGLDPEALATLGIDLDEVRRATESAFGPGALDSTGRKPPTGHIPFTPRAKKVLELSLREAQRLQHGSIGTGHILLGLIREGKGVAAKVLADVGCDLDGLRDDITRMIEPTTE</sequence>
<dbReference type="PANTHER" id="PTHR47016:SF5">
    <property type="entry name" value="CLP DOMAIN SUPERFAMILY PROTEIN"/>
    <property type="match status" value="1"/>
</dbReference>
<reference evidence="4" key="1">
    <citation type="submission" date="2021-04" db="EMBL/GenBank/DDBJ databases">
        <title>Genome based classification of Actinospica acidithermotolerans sp. nov., an actinobacterium isolated from an Indonesian hot spring.</title>
        <authorList>
            <person name="Kusuma A.B."/>
            <person name="Putra K.E."/>
            <person name="Nafisah S."/>
            <person name="Loh J."/>
            <person name="Nouioui I."/>
            <person name="Goodfellow M."/>
        </authorList>
    </citation>
    <scope>NUCLEOTIDE SEQUENCE</scope>
    <source>
        <strain evidence="4">DSM 45618</strain>
    </source>
</reference>
<evidence type="ECO:0000313" key="4">
    <source>
        <dbReference type="EMBL" id="MBS2962058.1"/>
    </source>
</evidence>
<name>A0A8J7WIQ6_9ACTN</name>
<gene>
    <name evidence="4" type="ORF">KGA66_03290</name>
</gene>
<dbReference type="InterPro" id="IPR044217">
    <property type="entry name" value="CLPT1/2"/>
</dbReference>
<dbReference type="AlphaFoldDB" id="A0A8J7WIQ6"/>
<keyword evidence="1" id="KW-0677">Repeat</keyword>
<dbReference type="Proteomes" id="UP000677913">
    <property type="component" value="Unassembled WGS sequence"/>
</dbReference>
<evidence type="ECO:0000256" key="1">
    <source>
        <dbReference type="PROSITE-ProRule" id="PRU01251"/>
    </source>
</evidence>
<dbReference type="InterPro" id="IPR004176">
    <property type="entry name" value="Clp_R_N"/>
</dbReference>
<evidence type="ECO:0000256" key="2">
    <source>
        <dbReference type="SAM" id="MobiDB-lite"/>
    </source>
</evidence>
<proteinExistence type="predicted"/>
<feature type="region of interest" description="Disordered" evidence="2">
    <location>
        <begin position="95"/>
        <end position="114"/>
    </location>
</feature>
<dbReference type="Gene3D" id="1.10.1780.10">
    <property type="entry name" value="Clp, N-terminal domain"/>
    <property type="match status" value="2"/>
</dbReference>
<protein>
    <recommendedName>
        <fullName evidence="3">Clp R domain-containing protein</fullName>
    </recommendedName>
</protein>
<feature type="domain" description="Clp R" evidence="3">
    <location>
        <begin position="2"/>
        <end position="178"/>
    </location>
</feature>
<evidence type="ECO:0000313" key="5">
    <source>
        <dbReference type="Proteomes" id="UP000677913"/>
    </source>
</evidence>
<dbReference type="PROSITE" id="PS51903">
    <property type="entry name" value="CLP_R"/>
    <property type="match status" value="1"/>
</dbReference>
<evidence type="ECO:0000259" key="3">
    <source>
        <dbReference type="PROSITE" id="PS51903"/>
    </source>
</evidence>
<keyword evidence="5" id="KW-1185">Reference proteome</keyword>
<accession>A0A8J7WIQ6</accession>
<comment type="caution">
    <text evidence="4">The sequence shown here is derived from an EMBL/GenBank/DDBJ whole genome shotgun (WGS) entry which is preliminary data.</text>
</comment>
<dbReference type="EMBL" id="JAGSXH010000006">
    <property type="protein sequence ID" value="MBS2962058.1"/>
    <property type="molecule type" value="Genomic_DNA"/>
</dbReference>
<dbReference type="InterPro" id="IPR036628">
    <property type="entry name" value="Clp_N_dom_sf"/>
</dbReference>
<dbReference type="PANTHER" id="PTHR47016">
    <property type="entry name" value="ATP-DEPENDENT CLP PROTEASE ATP-BINDING SUBUNIT CLPT1, CHLOROPLASTIC"/>
    <property type="match status" value="1"/>
</dbReference>
<dbReference type="SUPFAM" id="SSF81923">
    <property type="entry name" value="Double Clp-N motif"/>
    <property type="match status" value="2"/>
</dbReference>